<gene>
    <name evidence="1" type="ORF">PPSC2_124</name>
</gene>
<keyword evidence="2" id="KW-1185">Reference proteome</keyword>
<evidence type="ECO:0000313" key="1">
    <source>
        <dbReference type="EMBL" id="ATN92887.1"/>
    </source>
</evidence>
<organism evidence="1 2">
    <name type="scientific">Pseudomonas phage PPSC2</name>
    <dbReference type="NCBI Taxonomy" id="2041350"/>
    <lineage>
        <taxon>Viruses</taxon>
        <taxon>Duplodnaviria</taxon>
        <taxon>Heunggongvirae</taxon>
        <taxon>Uroviricota</taxon>
        <taxon>Caudoviricetes</taxon>
        <taxon>Vandenendeviridae</taxon>
        <taxon>Gorskivirinae</taxon>
        <taxon>Shenlongvirus</taxon>
        <taxon>Shenlongvirus PPSC2</taxon>
    </lineage>
</organism>
<protein>
    <submittedName>
        <fullName evidence="1">Uncharacterized protein</fullName>
    </submittedName>
</protein>
<dbReference type="EMBL" id="MF893340">
    <property type="protein sequence ID" value="ATN92887.1"/>
    <property type="molecule type" value="Genomic_DNA"/>
</dbReference>
<evidence type="ECO:0000313" key="2">
    <source>
        <dbReference type="Proteomes" id="UP000244827"/>
    </source>
</evidence>
<name>A0A2R2YAY2_9CAUD</name>
<accession>A0A2R2YAY2</accession>
<sequence>MNTLSFLRGTCRERHLFNIDPNTPDENYSFICTSVNPPSYREWPSTDGKATFRVVGNPYRVATIAGLSGVMGTSYAPNPIILTGVTHTAAPSGELYVRVINWFPANMGGTWQAPEYPLLTITDPGTGAVAFTVSSVWDKRLRPTTIAYKVVYTDRNGDVQSVQTPFLPQVESTWVDVKVFIPVDGPLQLVVSNYTQNGKVLYNETQPTGKGFRDKTGQIVSLFTPDGVTPTDSAAKIYRVGIGNKLTTARP</sequence>
<proteinExistence type="predicted"/>
<dbReference type="Proteomes" id="UP000244827">
    <property type="component" value="Segment"/>
</dbReference>
<reference evidence="1 2" key="1">
    <citation type="journal article" date="2018" name="Arch. Virol.">
        <title>Genomic characterization and phylogenetic analysis of the novel Pseudomonas phage PPSC2.</title>
        <authorList>
            <person name="Wu X."/>
            <person name="Wu Y."/>
            <person name="Tang Y."/>
            <person name="Gan B."/>
        </authorList>
    </citation>
    <scope>NUCLEOTIDE SEQUENCE [LARGE SCALE GENOMIC DNA]</scope>
</reference>